<feature type="region of interest" description="Disordered" evidence="1">
    <location>
        <begin position="39"/>
        <end position="61"/>
    </location>
</feature>
<accession>A0ABQ9PWI3</accession>
<dbReference type="EMBL" id="JARUPT010000186">
    <property type="protein sequence ID" value="KAK0375894.1"/>
    <property type="molecule type" value="Genomic_DNA"/>
</dbReference>
<comment type="caution">
    <text evidence="2">The sequence shown here is derived from an EMBL/GenBank/DDBJ whole genome shotgun (WGS) entry which is preliminary data.</text>
</comment>
<evidence type="ECO:0000313" key="3">
    <source>
        <dbReference type="Proteomes" id="UP001169217"/>
    </source>
</evidence>
<protein>
    <submittedName>
        <fullName evidence="2">Uncharacterized protein</fullName>
    </submittedName>
</protein>
<reference evidence="2" key="1">
    <citation type="submission" date="2023-04" db="EMBL/GenBank/DDBJ databases">
        <title>Colletotrichum limetticola genome sequence.</title>
        <authorList>
            <person name="Baroncelli R."/>
        </authorList>
    </citation>
    <scope>NUCLEOTIDE SEQUENCE</scope>
    <source>
        <strain evidence="2">KLA-Anderson</strain>
    </source>
</reference>
<evidence type="ECO:0000313" key="2">
    <source>
        <dbReference type="EMBL" id="KAK0375894.1"/>
    </source>
</evidence>
<keyword evidence="3" id="KW-1185">Reference proteome</keyword>
<feature type="compositionally biased region" description="Polar residues" evidence="1">
    <location>
        <begin position="42"/>
        <end position="61"/>
    </location>
</feature>
<name>A0ABQ9PWI3_9PEZI</name>
<dbReference type="Proteomes" id="UP001169217">
    <property type="component" value="Unassembled WGS sequence"/>
</dbReference>
<organism evidence="2 3">
    <name type="scientific">Colletotrichum limetticola</name>
    <dbReference type="NCBI Taxonomy" id="1209924"/>
    <lineage>
        <taxon>Eukaryota</taxon>
        <taxon>Fungi</taxon>
        <taxon>Dikarya</taxon>
        <taxon>Ascomycota</taxon>
        <taxon>Pezizomycotina</taxon>
        <taxon>Sordariomycetes</taxon>
        <taxon>Hypocreomycetidae</taxon>
        <taxon>Glomerellales</taxon>
        <taxon>Glomerellaceae</taxon>
        <taxon>Colletotrichum</taxon>
        <taxon>Colletotrichum acutatum species complex</taxon>
    </lineage>
</organism>
<sequence>MDINDVEIFGAVAGHRPIFSRSSADNLWNSANSTRGWIGRHSATSSGDLIPSGSGSAEPSA</sequence>
<evidence type="ECO:0000256" key="1">
    <source>
        <dbReference type="SAM" id="MobiDB-lite"/>
    </source>
</evidence>
<gene>
    <name evidence="2" type="ORF">CLIM01_06738</name>
</gene>
<proteinExistence type="predicted"/>